<dbReference type="Proteomes" id="UP000001876">
    <property type="component" value="Unassembled WGS sequence"/>
</dbReference>
<reference evidence="2 3" key="1">
    <citation type="journal article" date="2009" name="Science">
        <title>Green evolution and dynamic adaptations revealed by genomes of the marine picoeukaryotes Micromonas.</title>
        <authorList>
            <person name="Worden A.Z."/>
            <person name="Lee J.H."/>
            <person name="Mock T."/>
            <person name="Rouze P."/>
            <person name="Simmons M.P."/>
            <person name="Aerts A.L."/>
            <person name="Allen A.E."/>
            <person name="Cuvelier M.L."/>
            <person name="Derelle E."/>
            <person name="Everett M.V."/>
            <person name="Foulon E."/>
            <person name="Grimwood J."/>
            <person name="Gundlach H."/>
            <person name="Henrissat B."/>
            <person name="Napoli C."/>
            <person name="McDonald S.M."/>
            <person name="Parker M.S."/>
            <person name="Rombauts S."/>
            <person name="Salamov A."/>
            <person name="Von Dassow P."/>
            <person name="Badger J.H."/>
            <person name="Coutinho P.M."/>
            <person name="Demir E."/>
            <person name="Dubchak I."/>
            <person name="Gentemann C."/>
            <person name="Eikrem W."/>
            <person name="Gready J.E."/>
            <person name="John U."/>
            <person name="Lanier W."/>
            <person name="Lindquist E.A."/>
            <person name="Lucas S."/>
            <person name="Mayer K.F."/>
            <person name="Moreau H."/>
            <person name="Not F."/>
            <person name="Otillar R."/>
            <person name="Panaud O."/>
            <person name="Pangilinan J."/>
            <person name="Paulsen I."/>
            <person name="Piegu B."/>
            <person name="Poliakov A."/>
            <person name="Robbens S."/>
            <person name="Schmutz J."/>
            <person name="Toulza E."/>
            <person name="Wyss T."/>
            <person name="Zelensky A."/>
            <person name="Zhou K."/>
            <person name="Armbrust E.V."/>
            <person name="Bhattacharya D."/>
            <person name="Goodenough U.W."/>
            <person name="Van de Peer Y."/>
            <person name="Grigoriev I.V."/>
        </authorList>
    </citation>
    <scope>NUCLEOTIDE SEQUENCE [LARGE SCALE GENOMIC DNA]</scope>
    <source>
        <strain evidence="2 3">CCMP1545</strain>
    </source>
</reference>
<protein>
    <submittedName>
        <fullName evidence="2">Predicted protein</fullName>
    </submittedName>
</protein>
<evidence type="ECO:0000313" key="2">
    <source>
        <dbReference type="EMBL" id="EEH55876.1"/>
    </source>
</evidence>
<organism evidence="3">
    <name type="scientific">Micromonas pusilla (strain CCMP1545)</name>
    <name type="common">Picoplanktonic green alga</name>
    <dbReference type="NCBI Taxonomy" id="564608"/>
    <lineage>
        <taxon>Eukaryota</taxon>
        <taxon>Viridiplantae</taxon>
        <taxon>Chlorophyta</taxon>
        <taxon>Mamiellophyceae</taxon>
        <taxon>Mamiellales</taxon>
        <taxon>Mamiellaceae</taxon>
        <taxon>Micromonas</taxon>
    </lineage>
</organism>
<dbReference type="AlphaFoldDB" id="C1MWH1"/>
<feature type="region of interest" description="Disordered" evidence="1">
    <location>
        <begin position="21"/>
        <end position="103"/>
    </location>
</feature>
<dbReference type="KEGG" id="mpp:MICPUCDRAFT_59765"/>
<evidence type="ECO:0000313" key="3">
    <source>
        <dbReference type="Proteomes" id="UP000001876"/>
    </source>
</evidence>
<dbReference type="GO" id="GO:0003824">
    <property type="term" value="F:catalytic activity"/>
    <property type="evidence" value="ECO:0007669"/>
    <property type="project" value="InterPro"/>
</dbReference>
<feature type="compositionally biased region" description="Low complexity" evidence="1">
    <location>
        <begin position="62"/>
        <end position="87"/>
    </location>
</feature>
<dbReference type="EMBL" id="GG663741">
    <property type="protein sequence ID" value="EEH55876.1"/>
    <property type="molecule type" value="Genomic_DNA"/>
</dbReference>
<name>C1MWH1_MICPC</name>
<dbReference type="Gene3D" id="3.90.850.10">
    <property type="entry name" value="Fumarylacetoacetase-like, C-terminal domain"/>
    <property type="match status" value="1"/>
</dbReference>
<dbReference type="GeneID" id="9685652"/>
<evidence type="ECO:0000256" key="1">
    <source>
        <dbReference type="SAM" id="MobiDB-lite"/>
    </source>
</evidence>
<dbReference type="InterPro" id="IPR036663">
    <property type="entry name" value="Fumarylacetoacetase_C_sf"/>
</dbReference>
<feature type="compositionally biased region" description="Basic residues" evidence="1">
    <location>
        <begin position="44"/>
        <end position="61"/>
    </location>
</feature>
<keyword evidence="3" id="KW-1185">Reference proteome</keyword>
<sequence>MHRLLARTMMTTTSRVTAAAAVASSSSSSSTRTTPRATIAGNGTRHRRSSTHGHRHHRRRSPSPALRPRGSSSRLASSSSSSSSSSSDVVEPGPPPPIALVSFTRGGSASGASSAVEVGLVENGAWIWPIPRDAYGVSERGCGMQALVAAWHAMDASAKSPAAVLERERRGDPIPLSAATLLAPLPSPPSVICVGKNYMGASSSHWSSYDRVGVVNAVP</sequence>
<accession>C1MWH1</accession>
<dbReference type="RefSeq" id="XP_003059924.1">
    <property type="nucleotide sequence ID" value="XM_003059878.1"/>
</dbReference>
<proteinExistence type="predicted"/>
<gene>
    <name evidence="2" type="ORF">MICPUCDRAFT_59765</name>
</gene>
<feature type="compositionally biased region" description="Low complexity" evidence="1">
    <location>
        <begin position="21"/>
        <end position="38"/>
    </location>
</feature>